<keyword evidence="2" id="KW-0808">Transferase</keyword>
<dbReference type="AlphaFoldDB" id="A0A1H9VBF3"/>
<dbReference type="SUPFAM" id="SSF53335">
    <property type="entry name" value="S-adenosyl-L-methionine-dependent methyltransferases"/>
    <property type="match status" value="1"/>
</dbReference>
<dbReference type="PANTHER" id="PTHR43460:SF1">
    <property type="entry name" value="METHYLTRANSFERASE TYPE 11 DOMAIN-CONTAINING PROTEIN"/>
    <property type="match status" value="1"/>
</dbReference>
<dbReference type="InterPro" id="IPR029063">
    <property type="entry name" value="SAM-dependent_MTases_sf"/>
</dbReference>
<evidence type="ECO:0000313" key="3">
    <source>
        <dbReference type="Proteomes" id="UP000199687"/>
    </source>
</evidence>
<dbReference type="Pfam" id="PF13649">
    <property type="entry name" value="Methyltransf_25"/>
    <property type="match status" value="1"/>
</dbReference>
<accession>A0A1H9VBF3</accession>
<dbReference type="Gene3D" id="3.40.50.150">
    <property type="entry name" value="Vaccinia Virus protein VP39"/>
    <property type="match status" value="1"/>
</dbReference>
<dbReference type="GO" id="GO:0032259">
    <property type="term" value="P:methylation"/>
    <property type="evidence" value="ECO:0007669"/>
    <property type="project" value="UniProtKB-KW"/>
</dbReference>
<proteinExistence type="predicted"/>
<name>A0A1H9VBF3_9BACI</name>
<dbReference type="STRING" id="531814.SAMN04487944_12264"/>
<dbReference type="InterPro" id="IPR052939">
    <property type="entry name" value="23S_rRNA_MeTrnsfrase_RlmA"/>
</dbReference>
<organism evidence="2 3">
    <name type="scientific">Gracilibacillus ureilyticus</name>
    <dbReference type="NCBI Taxonomy" id="531814"/>
    <lineage>
        <taxon>Bacteria</taxon>
        <taxon>Bacillati</taxon>
        <taxon>Bacillota</taxon>
        <taxon>Bacilli</taxon>
        <taxon>Bacillales</taxon>
        <taxon>Bacillaceae</taxon>
        <taxon>Gracilibacillus</taxon>
    </lineage>
</organism>
<keyword evidence="3" id="KW-1185">Reference proteome</keyword>
<dbReference type="Proteomes" id="UP000199687">
    <property type="component" value="Unassembled WGS sequence"/>
</dbReference>
<sequence length="249" mass="28462">MSEFDYKNFYEKVGNINGWDFSNIKSISEGVKWELYDEVIKRCKKTDILLDIGTGGGEKLLSIASSLFLLIGIDLSRRMVETASANLKKSKIVNVKFFQMASENLQFPTGMFDIVTSRHAPFSSNEIVKVLNTGGWFLTQQVSESDKCNLKEAFGRGQAHGKIDGELKEKYIHELKEAGFSKVQSFDYDAKEYFERPEDLIFLLTHTPIIPDFGEDKKDWELLKDFIENNKSDKGIQTNSKRFLIIAEK</sequence>
<keyword evidence="2" id="KW-0489">Methyltransferase</keyword>
<feature type="domain" description="Methyltransferase" evidence="1">
    <location>
        <begin position="50"/>
        <end position="128"/>
    </location>
</feature>
<evidence type="ECO:0000313" key="2">
    <source>
        <dbReference type="EMBL" id="SES18567.1"/>
    </source>
</evidence>
<protein>
    <submittedName>
        <fullName evidence="2">Methyltransferase domain-containing protein</fullName>
    </submittedName>
</protein>
<dbReference type="CDD" id="cd02440">
    <property type="entry name" value="AdoMet_MTases"/>
    <property type="match status" value="1"/>
</dbReference>
<dbReference type="InterPro" id="IPR041698">
    <property type="entry name" value="Methyltransf_25"/>
</dbReference>
<reference evidence="2 3" key="1">
    <citation type="submission" date="2016-10" db="EMBL/GenBank/DDBJ databases">
        <authorList>
            <person name="de Groot N.N."/>
        </authorList>
    </citation>
    <scope>NUCLEOTIDE SEQUENCE [LARGE SCALE GENOMIC DNA]</scope>
    <source>
        <strain evidence="2 3">CGMCC 1.7727</strain>
    </source>
</reference>
<dbReference type="EMBL" id="FOGL01000022">
    <property type="protein sequence ID" value="SES18567.1"/>
    <property type="molecule type" value="Genomic_DNA"/>
</dbReference>
<dbReference type="GO" id="GO:0008168">
    <property type="term" value="F:methyltransferase activity"/>
    <property type="evidence" value="ECO:0007669"/>
    <property type="project" value="UniProtKB-KW"/>
</dbReference>
<dbReference type="OrthoDB" id="9795864at2"/>
<gene>
    <name evidence="2" type="ORF">SAMN04487944_12264</name>
</gene>
<dbReference type="PANTHER" id="PTHR43460">
    <property type="entry name" value="METHYLTRANSFERASE"/>
    <property type="match status" value="1"/>
</dbReference>
<dbReference type="RefSeq" id="WP_089743568.1">
    <property type="nucleotide sequence ID" value="NZ_FOGL01000022.1"/>
</dbReference>
<evidence type="ECO:0000259" key="1">
    <source>
        <dbReference type="Pfam" id="PF13649"/>
    </source>
</evidence>